<dbReference type="EMBL" id="CP022098">
    <property type="protein sequence ID" value="ATB40395.1"/>
    <property type="molecule type" value="Genomic_DNA"/>
</dbReference>
<dbReference type="KEGG" id="cfus:CYFUS_005844"/>
<evidence type="ECO:0000256" key="1">
    <source>
        <dbReference type="SAM" id="SignalP"/>
    </source>
</evidence>
<protein>
    <submittedName>
        <fullName evidence="2">Trypsin domain protein</fullName>
    </submittedName>
</protein>
<dbReference type="Proteomes" id="UP000217257">
    <property type="component" value="Chromosome"/>
</dbReference>
<feature type="chain" id="PRO_5013213452" evidence="1">
    <location>
        <begin position="23"/>
        <end position="259"/>
    </location>
</feature>
<accession>A0A250J914</accession>
<proteinExistence type="predicted"/>
<evidence type="ECO:0000313" key="3">
    <source>
        <dbReference type="Proteomes" id="UP000217257"/>
    </source>
</evidence>
<reference evidence="2 3" key="1">
    <citation type="submission" date="2017-06" db="EMBL/GenBank/DDBJ databases">
        <title>Sequencing and comparative analysis of myxobacterial genomes.</title>
        <authorList>
            <person name="Rupp O."/>
            <person name="Goesmann A."/>
            <person name="Sogaard-Andersen L."/>
        </authorList>
    </citation>
    <scope>NUCLEOTIDE SEQUENCE [LARGE SCALE GENOMIC DNA]</scope>
    <source>
        <strain evidence="2 3">DSM 52655</strain>
    </source>
</reference>
<evidence type="ECO:0000313" key="2">
    <source>
        <dbReference type="EMBL" id="ATB40395.1"/>
    </source>
</evidence>
<dbReference type="AlphaFoldDB" id="A0A250J914"/>
<sequence length="259" mass="26891">MMRRLFILEVFLLTTGCGGAVAPSQEEDPGPGTVKSSLAFFDYSAFNTNSAQDPHNSASSEISLVKGETIMLGTCGLTDSAFTGDTYLRLYGSSVQVAANDDSEACGLDSMGSRIVYTAPAAGIYTLRAGCFDVGACSGTIALSRRKATFAAPSLRNTRDATVNTFNKQYYFNGGDVVRVSTCGATALGASASGDTLLRLFQQSNGGYTTEVANNDNAGEPCASAAELVYSVPSAGYYQIRVGCAGNTACSATVAVYTE</sequence>
<keyword evidence="1" id="KW-0732">Signal</keyword>
<organism evidence="2 3">
    <name type="scientific">Cystobacter fuscus</name>
    <dbReference type="NCBI Taxonomy" id="43"/>
    <lineage>
        <taxon>Bacteria</taxon>
        <taxon>Pseudomonadati</taxon>
        <taxon>Myxococcota</taxon>
        <taxon>Myxococcia</taxon>
        <taxon>Myxococcales</taxon>
        <taxon>Cystobacterineae</taxon>
        <taxon>Archangiaceae</taxon>
        <taxon>Cystobacter</taxon>
    </lineage>
</organism>
<name>A0A250J914_9BACT</name>
<feature type="signal peptide" evidence="1">
    <location>
        <begin position="1"/>
        <end position="22"/>
    </location>
</feature>
<gene>
    <name evidence="2" type="ORF">CYFUS_005844</name>
</gene>